<dbReference type="AlphaFoldDB" id="A0A6V7HYH6"/>
<feature type="compositionally biased region" description="Polar residues" evidence="1">
    <location>
        <begin position="111"/>
        <end position="144"/>
    </location>
</feature>
<name>A0A6V7HYH6_9HYME</name>
<evidence type="ECO:0000313" key="2">
    <source>
        <dbReference type="EMBL" id="CAD1532469.1"/>
    </source>
</evidence>
<organism evidence="2">
    <name type="scientific">Bracon brevicornis</name>
    <dbReference type="NCBI Taxonomy" id="1563983"/>
    <lineage>
        <taxon>Eukaryota</taxon>
        <taxon>Metazoa</taxon>
        <taxon>Ecdysozoa</taxon>
        <taxon>Arthropoda</taxon>
        <taxon>Hexapoda</taxon>
        <taxon>Insecta</taxon>
        <taxon>Pterygota</taxon>
        <taxon>Neoptera</taxon>
        <taxon>Endopterygota</taxon>
        <taxon>Hymenoptera</taxon>
        <taxon>Apocrita</taxon>
        <taxon>Ichneumonoidea</taxon>
        <taxon>Braconidae</taxon>
        <taxon>Braconinae</taxon>
        <taxon>Bracon</taxon>
    </lineage>
</organism>
<dbReference type="EMBL" id="CADCXW020000002">
    <property type="protein sequence ID" value="CAD1532469.1"/>
    <property type="molecule type" value="Genomic_DNA"/>
</dbReference>
<gene>
    <name evidence="2" type="ORF">BBRV_LOCUS10799</name>
</gene>
<protein>
    <submittedName>
        <fullName evidence="2">Uncharacterized protein</fullName>
    </submittedName>
</protein>
<proteinExistence type="predicted"/>
<reference evidence="2" key="1">
    <citation type="submission" date="2020-07" db="EMBL/GenBank/DDBJ databases">
        <authorList>
            <person name="Ferguson B K."/>
        </authorList>
    </citation>
    <scope>NUCLEOTIDE SEQUENCE</scope>
    <source>
        <strain evidence="2">L06</strain>
    </source>
</reference>
<evidence type="ECO:0000256" key="1">
    <source>
        <dbReference type="SAM" id="MobiDB-lite"/>
    </source>
</evidence>
<accession>A0A6V7HYH6</accession>
<sequence length="328" mass="36730">MEDKKQVPTRISVPRPRMIASKKVCQLDMNTLKNLATPIAREDTDTFFDRIWGTRDENSMKTPAINVKRLGSQKKSAHTKAAKRFFNQFRENCEEDTNSEAGDESKKSESNSKFTRMITSRQVIKQQGTCGRSKSVTEDSSCTITGKAPEANKNGVELEIEGGVDDLREKKKYFYENFDLKSVMELKSSKEVIESSKKMSTTSGDLRKHSQEKNYGKFLLNSPNIDIFPCSVGKSTKILQHQNVNVPFASNFEGWSPKGGDVTLGNFVPRKWGKSNGESFLKHCAPDDASISSKLSPDTVEDRNCTNVLLEMKSSPTLHGDAEDFFAL</sequence>
<feature type="region of interest" description="Disordered" evidence="1">
    <location>
        <begin position="94"/>
        <end position="149"/>
    </location>
</feature>